<dbReference type="AlphaFoldDB" id="A0A0V1HDL4"/>
<accession>A0A0V1HDL4</accession>
<reference evidence="1 2" key="1">
    <citation type="submission" date="2015-01" db="EMBL/GenBank/DDBJ databases">
        <title>Evolution of Trichinella species and genotypes.</title>
        <authorList>
            <person name="Korhonen P.K."/>
            <person name="Edoardo P."/>
            <person name="Giuseppe L.R."/>
            <person name="Gasser R.B."/>
        </authorList>
    </citation>
    <scope>NUCLEOTIDE SEQUENCE [LARGE SCALE GENOMIC DNA]</scope>
    <source>
        <strain evidence="1">ISS588</strain>
    </source>
</reference>
<keyword evidence="2" id="KW-1185">Reference proteome</keyword>
<gene>
    <name evidence="1" type="ORF">T4B_4147</name>
</gene>
<dbReference type="EMBL" id="JYDS01000399">
    <property type="protein sequence ID" value="KRZ08320.1"/>
    <property type="molecule type" value="Genomic_DNA"/>
</dbReference>
<evidence type="ECO:0000313" key="1">
    <source>
        <dbReference type="EMBL" id="KRZ08320.1"/>
    </source>
</evidence>
<organism evidence="1 2">
    <name type="scientific">Trichinella pseudospiralis</name>
    <name type="common">Parasitic roundworm</name>
    <dbReference type="NCBI Taxonomy" id="6337"/>
    <lineage>
        <taxon>Eukaryota</taxon>
        <taxon>Metazoa</taxon>
        <taxon>Ecdysozoa</taxon>
        <taxon>Nematoda</taxon>
        <taxon>Enoplea</taxon>
        <taxon>Dorylaimia</taxon>
        <taxon>Trichinellida</taxon>
        <taxon>Trichinellidae</taxon>
        <taxon>Trichinella</taxon>
    </lineage>
</organism>
<proteinExistence type="predicted"/>
<comment type="caution">
    <text evidence="1">The sequence shown here is derived from an EMBL/GenBank/DDBJ whole genome shotgun (WGS) entry which is preliminary data.</text>
</comment>
<evidence type="ECO:0000313" key="2">
    <source>
        <dbReference type="Proteomes" id="UP000054805"/>
    </source>
</evidence>
<name>A0A0V1HDL4_TRIPS</name>
<dbReference type="Proteomes" id="UP000054805">
    <property type="component" value="Unassembled WGS sequence"/>
</dbReference>
<sequence length="227" mass="26100">MLFKQQQQIAESCVLLCVFPHLLTFESLRHKLSSFINPGLDVVAWEKSIIYEFKIDTLPSMFDMLYLLLLSLDRLTKNNKYGIKVGHYLDMFIDLENMAVLFAFANICIYDLIVNVKIKKRHCKKLNIGSERNVDFEINPFFWLLCKIFEIMSEFYPSTCSNQTSSDMEFVLSRPCGHVMHNSPCTWRVCVYKCADVSVDVDISSTSPQATAAILDGQIERAKLLGR</sequence>
<protein>
    <submittedName>
        <fullName evidence="1">Uncharacterized protein</fullName>
    </submittedName>
</protein>